<dbReference type="Gene3D" id="3.20.170.30">
    <property type="match status" value="1"/>
</dbReference>
<organism evidence="7 8">
    <name type="scientific">Armillaria borealis</name>
    <dbReference type="NCBI Taxonomy" id="47425"/>
    <lineage>
        <taxon>Eukaryota</taxon>
        <taxon>Fungi</taxon>
        <taxon>Dikarya</taxon>
        <taxon>Basidiomycota</taxon>
        <taxon>Agaricomycotina</taxon>
        <taxon>Agaricomycetes</taxon>
        <taxon>Agaricomycetidae</taxon>
        <taxon>Agaricales</taxon>
        <taxon>Marasmiineae</taxon>
        <taxon>Physalacriaceae</taxon>
        <taxon>Armillaria</taxon>
    </lineage>
</organism>
<keyword evidence="5" id="KW-0520">NAD</keyword>
<evidence type="ECO:0000256" key="6">
    <source>
        <dbReference type="ARBA" id="ARBA00047949"/>
    </source>
</evidence>
<dbReference type="EMBL" id="JAUEPT010000003">
    <property type="protein sequence ID" value="KAK0453894.1"/>
    <property type="molecule type" value="Genomic_DNA"/>
</dbReference>
<accession>A0AA39K636</accession>
<dbReference type="Gene3D" id="1.10.10.970">
    <property type="entry name" value="RNA 2'-phosphotransferase, Tpt1/KptA family, N-terminal domain"/>
    <property type="match status" value="1"/>
</dbReference>
<evidence type="ECO:0000313" key="8">
    <source>
        <dbReference type="Proteomes" id="UP001175226"/>
    </source>
</evidence>
<keyword evidence="4" id="KW-0808">Transferase</keyword>
<dbReference type="AlphaFoldDB" id="A0AA39K636"/>
<sequence length="262" mass="29342">MQRLPGPCSAHILYRQLTTTATLFATPKRRPRKGYRGEEKGHGPDITRVQISKTMSYLLRHGAVQEGMPMRSDGYVRVKDLLKHPMLRSVDFMTLEQVVKEDAKGRYHLMLDPTVDKVTPSSLSVEHWWICATQGHSISTVQLDLEPILSSANIPMALHGTTEKAWKTIAVHGISRMTRTHIHLAQGFDTDGVVSGIRDSSRILIYIDVAKALEAGIKFYLSKNGVVLTPGNESGYLEPRFFHKVERVGRKFVQLPLDSLGS</sequence>
<evidence type="ECO:0000256" key="3">
    <source>
        <dbReference type="ARBA" id="ARBA00012007"/>
    </source>
</evidence>
<name>A0AA39K636_9AGAR</name>
<comment type="caution">
    <text evidence="7">The sequence shown here is derived from an EMBL/GenBank/DDBJ whole genome shotgun (WGS) entry which is preliminary data.</text>
</comment>
<dbReference type="GO" id="GO:0006388">
    <property type="term" value="P:tRNA splicing, via endonucleolytic cleavage and ligation"/>
    <property type="evidence" value="ECO:0007669"/>
    <property type="project" value="TreeGrafter"/>
</dbReference>
<evidence type="ECO:0000256" key="1">
    <source>
        <dbReference type="ARBA" id="ARBA00003343"/>
    </source>
</evidence>
<reference evidence="7" key="1">
    <citation type="submission" date="2023-06" db="EMBL/GenBank/DDBJ databases">
        <authorList>
            <consortium name="Lawrence Berkeley National Laboratory"/>
            <person name="Ahrendt S."/>
            <person name="Sahu N."/>
            <person name="Indic B."/>
            <person name="Wong-Bajracharya J."/>
            <person name="Merenyi Z."/>
            <person name="Ke H.-M."/>
            <person name="Monk M."/>
            <person name="Kocsube S."/>
            <person name="Drula E."/>
            <person name="Lipzen A."/>
            <person name="Balint B."/>
            <person name="Henrissat B."/>
            <person name="Andreopoulos B."/>
            <person name="Martin F.M."/>
            <person name="Harder C.B."/>
            <person name="Rigling D."/>
            <person name="Ford K.L."/>
            <person name="Foster G.D."/>
            <person name="Pangilinan J."/>
            <person name="Papanicolaou A."/>
            <person name="Barry K."/>
            <person name="LaButti K."/>
            <person name="Viragh M."/>
            <person name="Koriabine M."/>
            <person name="Yan M."/>
            <person name="Riley R."/>
            <person name="Champramary S."/>
            <person name="Plett K.L."/>
            <person name="Tsai I.J."/>
            <person name="Slot J."/>
            <person name="Sipos G."/>
            <person name="Plett J."/>
            <person name="Nagy L.G."/>
            <person name="Grigoriev I.V."/>
        </authorList>
    </citation>
    <scope>NUCLEOTIDE SEQUENCE</scope>
    <source>
        <strain evidence="7">FPL87.14</strain>
    </source>
</reference>
<dbReference type="InterPro" id="IPR002745">
    <property type="entry name" value="Ptrans_KptA/Tpt1"/>
</dbReference>
<dbReference type="InterPro" id="IPR042081">
    <property type="entry name" value="RNA_2'-PTrans_C"/>
</dbReference>
<dbReference type="InterPro" id="IPR042080">
    <property type="entry name" value="RNA_2'-PTrans_N"/>
</dbReference>
<proteinExistence type="inferred from homology"/>
<dbReference type="PANTHER" id="PTHR12684">
    <property type="entry name" value="PUTATIVE PHOSPHOTRANSFERASE"/>
    <property type="match status" value="1"/>
</dbReference>
<dbReference type="Pfam" id="PF01885">
    <property type="entry name" value="PTS_2-RNA"/>
    <property type="match status" value="1"/>
</dbReference>
<keyword evidence="8" id="KW-1185">Reference proteome</keyword>
<dbReference type="EC" id="2.7.1.160" evidence="3"/>
<dbReference type="Proteomes" id="UP001175226">
    <property type="component" value="Unassembled WGS sequence"/>
</dbReference>
<dbReference type="GO" id="GO:0000215">
    <property type="term" value="F:tRNA 2'-phosphotransferase activity"/>
    <property type="evidence" value="ECO:0007669"/>
    <property type="project" value="UniProtKB-EC"/>
</dbReference>
<evidence type="ECO:0000313" key="7">
    <source>
        <dbReference type="EMBL" id="KAK0453894.1"/>
    </source>
</evidence>
<protein>
    <recommendedName>
        <fullName evidence="3">2'-phosphotransferase</fullName>
        <ecNumber evidence="3">2.7.1.160</ecNumber>
    </recommendedName>
</protein>
<dbReference type="SUPFAM" id="SSF56399">
    <property type="entry name" value="ADP-ribosylation"/>
    <property type="match status" value="1"/>
</dbReference>
<evidence type="ECO:0000256" key="4">
    <source>
        <dbReference type="ARBA" id="ARBA00022679"/>
    </source>
</evidence>
<comment type="catalytic activity">
    <reaction evidence="6">
        <text>2'-phospho-[ligated tRNA] + NAD(+) = mature tRNA + ADP-alpha-D-ribose 1'',2''-cyclic phosphate + nicotinamide</text>
        <dbReference type="Rhea" id="RHEA:23324"/>
        <dbReference type="Rhea" id="RHEA-COMP:11106"/>
        <dbReference type="Rhea" id="RHEA-COMP:11107"/>
        <dbReference type="ChEBI" id="CHEBI:17154"/>
        <dbReference type="ChEBI" id="CHEBI:57540"/>
        <dbReference type="ChEBI" id="CHEBI:76596"/>
        <dbReference type="ChEBI" id="CHEBI:82883"/>
        <dbReference type="ChEBI" id="CHEBI:85027"/>
        <dbReference type="EC" id="2.7.1.160"/>
    </reaction>
</comment>
<gene>
    <name evidence="7" type="ORF">EV421DRAFT_718173</name>
</gene>
<comment type="similarity">
    <text evidence="2">Belongs to the KptA/TPT1 family.</text>
</comment>
<evidence type="ECO:0000256" key="2">
    <source>
        <dbReference type="ARBA" id="ARBA00009836"/>
    </source>
</evidence>
<evidence type="ECO:0000256" key="5">
    <source>
        <dbReference type="ARBA" id="ARBA00023027"/>
    </source>
</evidence>
<comment type="function">
    <text evidence="1">Catalyzes the last step of tRNA splicing, the transfer of the splice junction 2'-phosphate from ligated tRNA to NAD to produce ADP-ribose 1''-2'' cyclic phosphate.</text>
</comment>
<dbReference type="PANTHER" id="PTHR12684:SF2">
    <property type="entry name" value="TRNA 2'-PHOSPHOTRANSFERASE 1"/>
    <property type="match status" value="1"/>
</dbReference>